<proteinExistence type="predicted"/>
<dbReference type="AlphaFoldDB" id="A0AAV4LD54"/>
<dbReference type="Gene3D" id="1.10.10.10">
    <property type="entry name" value="Winged helix-like DNA-binding domain superfamily/Winged helix DNA-binding domain"/>
    <property type="match status" value="1"/>
</dbReference>
<organism evidence="7 8">
    <name type="scientific">Collibacillus ludicampi</name>
    <dbReference type="NCBI Taxonomy" id="2771369"/>
    <lineage>
        <taxon>Bacteria</taxon>
        <taxon>Bacillati</taxon>
        <taxon>Bacillota</taxon>
        <taxon>Bacilli</taxon>
        <taxon>Bacillales</taxon>
        <taxon>Alicyclobacillaceae</taxon>
        <taxon>Collibacillus</taxon>
    </lineage>
</organism>
<feature type="domain" description="RNA polymerase sigma factor 70 region 4 type 2" evidence="6">
    <location>
        <begin position="136"/>
        <end position="186"/>
    </location>
</feature>
<dbReference type="EMBL" id="BOQE01000001">
    <property type="protein sequence ID" value="GIM45675.1"/>
    <property type="molecule type" value="Genomic_DNA"/>
</dbReference>
<dbReference type="GO" id="GO:0006352">
    <property type="term" value="P:DNA-templated transcription initiation"/>
    <property type="evidence" value="ECO:0007669"/>
    <property type="project" value="InterPro"/>
</dbReference>
<dbReference type="InterPro" id="IPR036388">
    <property type="entry name" value="WH-like_DNA-bd_sf"/>
</dbReference>
<dbReference type="InterPro" id="IPR013325">
    <property type="entry name" value="RNA_pol_sigma_r2"/>
</dbReference>
<dbReference type="Pfam" id="PF04542">
    <property type="entry name" value="Sigma70_r2"/>
    <property type="match status" value="1"/>
</dbReference>
<evidence type="ECO:0000259" key="6">
    <source>
        <dbReference type="Pfam" id="PF08281"/>
    </source>
</evidence>
<dbReference type="GO" id="GO:0003677">
    <property type="term" value="F:DNA binding"/>
    <property type="evidence" value="ECO:0007669"/>
    <property type="project" value="UniProtKB-KW"/>
</dbReference>
<dbReference type="InterPro" id="IPR007627">
    <property type="entry name" value="RNA_pol_sigma70_r2"/>
</dbReference>
<evidence type="ECO:0000256" key="1">
    <source>
        <dbReference type="ARBA" id="ARBA00023015"/>
    </source>
</evidence>
<sequence length="194" mass="22370">MKQANIQSREDLQETIRMAQTGDPQAMIHLLEQFEPLVQRAVAIRYPKKQEREDLLQEAYVALIRAIQLYNHGEVSFPHYAKQIVYGATWSATRRNSRIRGKETPDGTRNEDGETLSIFDRIPDEQAAAAYMEPELESYLMTLSPRERMVVVEVVFGGMRMADLARREGVSLDTVKVWKKRAFAKIRKSVEKDL</sequence>
<evidence type="ECO:0000259" key="5">
    <source>
        <dbReference type="Pfam" id="PF04542"/>
    </source>
</evidence>
<dbReference type="InterPro" id="IPR014284">
    <property type="entry name" value="RNA_pol_sigma-70_dom"/>
</dbReference>
<dbReference type="Pfam" id="PF08281">
    <property type="entry name" value="Sigma70_r4_2"/>
    <property type="match status" value="1"/>
</dbReference>
<evidence type="ECO:0000256" key="4">
    <source>
        <dbReference type="ARBA" id="ARBA00023163"/>
    </source>
</evidence>
<comment type="caution">
    <text evidence="7">The sequence shown here is derived from an EMBL/GenBank/DDBJ whole genome shotgun (WGS) entry which is preliminary data.</text>
</comment>
<dbReference type="SUPFAM" id="SSF88659">
    <property type="entry name" value="Sigma3 and sigma4 domains of RNA polymerase sigma factors"/>
    <property type="match status" value="1"/>
</dbReference>
<reference evidence="7" key="1">
    <citation type="journal article" date="2023" name="Int. J. Syst. Evol. Microbiol.">
        <title>Collibacillus ludicampi gen. nov., sp. nov., a new soil bacterium of the family Alicyclobacillaceae.</title>
        <authorList>
            <person name="Jojima T."/>
            <person name="Ioku Y."/>
            <person name="Fukuta Y."/>
            <person name="Shirasaka N."/>
            <person name="Matsumura Y."/>
            <person name="Mori M."/>
        </authorList>
    </citation>
    <scope>NUCLEOTIDE SEQUENCE</scope>
    <source>
        <strain evidence="7">TP075</strain>
    </source>
</reference>
<evidence type="ECO:0000313" key="7">
    <source>
        <dbReference type="EMBL" id="GIM45675.1"/>
    </source>
</evidence>
<dbReference type="PANTHER" id="PTHR30385:SF7">
    <property type="entry name" value="RNA POLYMERASE SIGMA FACTOR FLIA"/>
    <property type="match status" value="1"/>
</dbReference>
<evidence type="ECO:0008006" key="9">
    <source>
        <dbReference type="Google" id="ProtNLM"/>
    </source>
</evidence>
<dbReference type="GO" id="GO:0016987">
    <property type="term" value="F:sigma factor activity"/>
    <property type="evidence" value="ECO:0007669"/>
    <property type="project" value="UniProtKB-KW"/>
</dbReference>
<keyword evidence="4" id="KW-0804">Transcription</keyword>
<dbReference type="Gene3D" id="1.10.1740.10">
    <property type="match status" value="1"/>
</dbReference>
<dbReference type="SUPFAM" id="SSF88946">
    <property type="entry name" value="Sigma2 domain of RNA polymerase sigma factors"/>
    <property type="match status" value="1"/>
</dbReference>
<evidence type="ECO:0000313" key="8">
    <source>
        <dbReference type="Proteomes" id="UP001057291"/>
    </source>
</evidence>
<keyword evidence="1" id="KW-0805">Transcription regulation</keyword>
<evidence type="ECO:0000256" key="2">
    <source>
        <dbReference type="ARBA" id="ARBA00023082"/>
    </source>
</evidence>
<dbReference type="Proteomes" id="UP001057291">
    <property type="component" value="Unassembled WGS sequence"/>
</dbReference>
<keyword evidence="3" id="KW-0238">DNA-binding</keyword>
<dbReference type="NCBIfam" id="TIGR02937">
    <property type="entry name" value="sigma70-ECF"/>
    <property type="match status" value="1"/>
</dbReference>
<protein>
    <recommendedName>
        <fullName evidence="9">Sigma-70 family RNA polymerase sigma factor</fullName>
    </recommendedName>
</protein>
<name>A0AAV4LD54_9BACL</name>
<keyword evidence="2" id="KW-0731">Sigma factor</keyword>
<dbReference type="RefSeq" id="WP_282198854.1">
    <property type="nucleotide sequence ID" value="NZ_BOQE01000001.1"/>
</dbReference>
<accession>A0AAV4LD54</accession>
<keyword evidence="8" id="KW-1185">Reference proteome</keyword>
<dbReference type="InterPro" id="IPR013324">
    <property type="entry name" value="RNA_pol_sigma_r3/r4-like"/>
</dbReference>
<dbReference type="InterPro" id="IPR013249">
    <property type="entry name" value="RNA_pol_sigma70_r4_t2"/>
</dbReference>
<dbReference type="PANTHER" id="PTHR30385">
    <property type="entry name" value="SIGMA FACTOR F FLAGELLAR"/>
    <property type="match status" value="1"/>
</dbReference>
<gene>
    <name evidence="7" type="ORF">DNHGIG_12240</name>
</gene>
<feature type="domain" description="RNA polymerase sigma-70 region 2" evidence="5">
    <location>
        <begin position="30"/>
        <end position="98"/>
    </location>
</feature>
<evidence type="ECO:0000256" key="3">
    <source>
        <dbReference type="ARBA" id="ARBA00023125"/>
    </source>
</evidence>